<name>A0A931C4I0_9ACTN</name>
<feature type="region of interest" description="Disordered" evidence="1">
    <location>
        <begin position="14"/>
        <end position="58"/>
    </location>
</feature>
<dbReference type="AlphaFoldDB" id="A0A931C4I0"/>
<keyword evidence="2" id="KW-0472">Membrane</keyword>
<evidence type="ECO:0000313" key="5">
    <source>
        <dbReference type="Proteomes" id="UP000598146"/>
    </source>
</evidence>
<reference evidence="4" key="1">
    <citation type="submission" date="2020-11" db="EMBL/GenBank/DDBJ databases">
        <title>Isolation and identification of active actinomycetes.</title>
        <authorList>
            <person name="Sun X."/>
        </authorList>
    </citation>
    <scope>NUCLEOTIDE SEQUENCE</scope>
    <source>
        <strain evidence="4">NEAU-A11</strain>
    </source>
</reference>
<evidence type="ECO:0000256" key="2">
    <source>
        <dbReference type="SAM" id="Phobius"/>
    </source>
</evidence>
<comment type="caution">
    <text evidence="4">The sequence shown here is derived from an EMBL/GenBank/DDBJ whole genome shotgun (WGS) entry which is preliminary data.</text>
</comment>
<accession>A0A931C4I0</accession>
<organism evidence="4 5">
    <name type="scientific">Actinoplanes aureus</name>
    <dbReference type="NCBI Taxonomy" id="2792083"/>
    <lineage>
        <taxon>Bacteria</taxon>
        <taxon>Bacillati</taxon>
        <taxon>Actinomycetota</taxon>
        <taxon>Actinomycetes</taxon>
        <taxon>Micromonosporales</taxon>
        <taxon>Micromonosporaceae</taxon>
        <taxon>Actinoplanes</taxon>
    </lineage>
</organism>
<keyword evidence="3" id="KW-0732">Signal</keyword>
<evidence type="ECO:0000256" key="3">
    <source>
        <dbReference type="SAM" id="SignalP"/>
    </source>
</evidence>
<sequence>MAVAALVLALSAAPGPAIAGPGDNARPPGTLSAAVESDSGRILASEKPADADDEQEGSGPVAGLLALGGVALLSLVGAVVWSIRRRPPAS</sequence>
<protein>
    <submittedName>
        <fullName evidence="4">Uncharacterized protein</fullName>
    </submittedName>
</protein>
<proteinExistence type="predicted"/>
<feature type="chain" id="PRO_5037541678" evidence="3">
    <location>
        <begin position="20"/>
        <end position="90"/>
    </location>
</feature>
<dbReference type="RefSeq" id="WP_196413044.1">
    <property type="nucleotide sequence ID" value="NZ_JADQTO010000003.1"/>
</dbReference>
<dbReference type="Proteomes" id="UP000598146">
    <property type="component" value="Unassembled WGS sequence"/>
</dbReference>
<evidence type="ECO:0000313" key="4">
    <source>
        <dbReference type="EMBL" id="MBG0561242.1"/>
    </source>
</evidence>
<dbReference type="EMBL" id="JADQTO010000003">
    <property type="protein sequence ID" value="MBG0561242.1"/>
    <property type="molecule type" value="Genomic_DNA"/>
</dbReference>
<keyword evidence="5" id="KW-1185">Reference proteome</keyword>
<gene>
    <name evidence="4" type="ORF">I4J89_07180</name>
</gene>
<feature type="transmembrane region" description="Helical" evidence="2">
    <location>
        <begin position="61"/>
        <end position="83"/>
    </location>
</feature>
<evidence type="ECO:0000256" key="1">
    <source>
        <dbReference type="SAM" id="MobiDB-lite"/>
    </source>
</evidence>
<feature type="signal peptide" evidence="3">
    <location>
        <begin position="1"/>
        <end position="19"/>
    </location>
</feature>
<keyword evidence="2" id="KW-0812">Transmembrane</keyword>
<keyword evidence="2" id="KW-1133">Transmembrane helix</keyword>